<dbReference type="InterPro" id="IPR012934">
    <property type="entry name" value="Znf_AD"/>
</dbReference>
<dbReference type="VEuPathDB" id="VectorBase:AATE009243"/>
<name>A0A182J0X6_ANOAO</name>
<dbReference type="Gene3D" id="3.40.1800.20">
    <property type="match status" value="1"/>
</dbReference>
<dbReference type="PROSITE" id="PS51915">
    <property type="entry name" value="ZAD"/>
    <property type="match status" value="1"/>
</dbReference>
<reference evidence="4" key="2">
    <citation type="submission" date="2022-08" db="UniProtKB">
        <authorList>
            <consortium name="EnsemblMetazoa"/>
        </authorList>
    </citation>
    <scope>IDENTIFICATION</scope>
    <source>
        <strain evidence="4">EBRO</strain>
    </source>
</reference>
<dbReference type="EnsemblMetazoa" id="ENSAATROPT001788">
    <property type="protein sequence ID" value="ENSAATROPP001714"/>
    <property type="gene ID" value="ENSAATROPG001409"/>
</dbReference>
<dbReference type="Proteomes" id="UP000075880">
    <property type="component" value="Unassembled WGS sequence"/>
</dbReference>
<dbReference type="SUPFAM" id="SSF57716">
    <property type="entry name" value="Glucocorticoid receptor-like (DNA-binding domain)"/>
    <property type="match status" value="1"/>
</dbReference>
<keyword evidence="1" id="KW-0479">Metal-binding</keyword>
<dbReference type="STRING" id="41427.A0A182J0X6"/>
<reference evidence="5" key="1">
    <citation type="submission" date="2021-09" db="EMBL/GenBank/DDBJ databases">
        <authorList>
            <consortium name="Infravec"/>
            <person name="Campbell I L."/>
            <person name="Maslen G."/>
            <person name="Yates A."/>
        </authorList>
    </citation>
    <scope>NUCLEOTIDE SEQUENCE [LARGE SCALE GENOMIC DNA]</scope>
    <source>
        <strain evidence="5">Infravec2 EBRE</strain>
    </source>
</reference>
<dbReference type="GO" id="GO:0008270">
    <property type="term" value="F:zinc ion binding"/>
    <property type="evidence" value="ECO:0007669"/>
    <property type="project" value="UniProtKB-UniRule"/>
</dbReference>
<keyword evidence="1" id="KW-0863">Zinc-finger</keyword>
<feature type="domain" description="ZAD" evidence="3">
    <location>
        <begin position="7"/>
        <end position="82"/>
    </location>
</feature>
<dbReference type="OrthoDB" id="6600346at2759"/>
<dbReference type="EnsemblMetazoa" id="AATE009243-RA">
    <property type="protein sequence ID" value="AATE009243-PA.1"/>
    <property type="gene ID" value="AATE009243"/>
</dbReference>
<feature type="binding site" evidence="1">
    <location>
        <position position="58"/>
    </location>
    <ligand>
        <name>Zn(2+)</name>
        <dbReference type="ChEBI" id="CHEBI:29105"/>
    </ligand>
</feature>
<dbReference type="GO" id="GO:0005634">
    <property type="term" value="C:nucleus"/>
    <property type="evidence" value="ECO:0007669"/>
    <property type="project" value="InterPro"/>
</dbReference>
<feature type="region of interest" description="Disordered" evidence="2">
    <location>
        <begin position="82"/>
        <end position="112"/>
    </location>
</feature>
<evidence type="ECO:0000256" key="2">
    <source>
        <dbReference type="SAM" id="MobiDB-lite"/>
    </source>
</evidence>
<feature type="compositionally biased region" description="Polar residues" evidence="2">
    <location>
        <begin position="95"/>
        <end position="112"/>
    </location>
</feature>
<feature type="binding site" evidence="1">
    <location>
        <position position="9"/>
    </location>
    <ligand>
        <name>Zn(2+)</name>
        <dbReference type="ChEBI" id="CHEBI:29105"/>
    </ligand>
</feature>
<feature type="binding site" evidence="1">
    <location>
        <position position="12"/>
    </location>
    <ligand>
        <name>Zn(2+)</name>
        <dbReference type="ChEBI" id="CHEBI:29105"/>
    </ligand>
</feature>
<accession>A0A182J0X6</accession>
<dbReference type="EMBL" id="AXCP01008794">
    <property type="status" value="NOT_ANNOTATED_CDS"/>
    <property type="molecule type" value="Genomic_DNA"/>
</dbReference>
<feature type="binding site" evidence="1">
    <location>
        <position position="55"/>
    </location>
    <ligand>
        <name>Zn(2+)</name>
        <dbReference type="ChEBI" id="CHEBI:29105"/>
    </ligand>
</feature>
<dbReference type="Pfam" id="PF07776">
    <property type="entry name" value="zf-AD"/>
    <property type="match status" value="1"/>
</dbReference>
<protein>
    <recommendedName>
        <fullName evidence="3">ZAD domain-containing protein</fullName>
    </recommendedName>
</protein>
<evidence type="ECO:0000259" key="3">
    <source>
        <dbReference type="PROSITE" id="PS51915"/>
    </source>
</evidence>
<sequence length="188" mass="21163">MSYPSIPICRICLSNDELQVSLYSGYAQRRALLTKIRVCLPIRITPGDTLPVTICSQCIERLDQYYDYYCKSETSQRILTEGEGNMDARYHRSSRQSTFDRNTPSASNTGQITTSALPDVIDASKTMNEEMDKMLSQSPQVEKTAIVDEILGNGAVSPASTLSFLNIGQKSKHKKKQKTSMFKDYIHF</sequence>
<dbReference type="PANTHER" id="PTHR39942:SF1">
    <property type="entry name" value="BCDNA.LD26519-RELATED"/>
    <property type="match status" value="1"/>
</dbReference>
<evidence type="ECO:0000313" key="4">
    <source>
        <dbReference type="EnsemblMetazoa" id="AATE009243-PA.1"/>
    </source>
</evidence>
<keyword evidence="1" id="KW-0862">Zinc</keyword>
<keyword evidence="5" id="KW-1185">Reference proteome</keyword>
<dbReference type="AlphaFoldDB" id="A0A182J0X6"/>
<evidence type="ECO:0000313" key="5">
    <source>
        <dbReference type="Proteomes" id="UP000075880"/>
    </source>
</evidence>
<dbReference type="SMART" id="SM00868">
    <property type="entry name" value="zf-AD"/>
    <property type="match status" value="1"/>
</dbReference>
<organism evidence="4">
    <name type="scientific">Anopheles atroparvus</name>
    <name type="common">European mosquito</name>
    <dbReference type="NCBI Taxonomy" id="41427"/>
    <lineage>
        <taxon>Eukaryota</taxon>
        <taxon>Metazoa</taxon>
        <taxon>Ecdysozoa</taxon>
        <taxon>Arthropoda</taxon>
        <taxon>Hexapoda</taxon>
        <taxon>Insecta</taxon>
        <taxon>Pterygota</taxon>
        <taxon>Neoptera</taxon>
        <taxon>Endopterygota</taxon>
        <taxon>Diptera</taxon>
        <taxon>Nematocera</taxon>
        <taxon>Culicoidea</taxon>
        <taxon>Culicidae</taxon>
        <taxon>Anophelinae</taxon>
        <taxon>Anopheles</taxon>
    </lineage>
</organism>
<proteinExistence type="predicted"/>
<evidence type="ECO:0000256" key="1">
    <source>
        <dbReference type="PROSITE-ProRule" id="PRU01263"/>
    </source>
</evidence>
<dbReference type="PANTHER" id="PTHR39942">
    <property type="entry name" value="BCDNA.LD26519-RELATED"/>
    <property type="match status" value="1"/>
</dbReference>